<sequence>MSASTAHTTSEFSPTSLSISISASSPMEKYPAKQHARNVAKELLVKDGLIYLEGTPTVLFEDSDEAVKFRQRRYFLYLSGVSDIPDCYLTYSIQDDKLTLYIPPFNPSQVLWSGLPPSIEDCIYNYHLSSPHSPLYILHTQQSLIPTAVPTTSINNRHLQPAMDNARVYKDGHEIALLRKANAISAAAHRAVMAAVRTAKNEAELEGIFLQQCVSRQAKTQAYDPIVGSGRNAATLHYVRNDEPLKGRQLVLLDAGAEWEGYASDVTRTFPISGRWTKEAKDIYTIVETMQRECIKRTVKGVDWRDTHTLAHRIAVKGLMQLGILYNGTEEEIFRAGTSKAFFPHGLGHFLGLDTHDVEGTPDVNWKAEGASVSMAPTLPTPRVGRGLYKTAVRRTLQPRMVITVEPGM</sequence>
<dbReference type="InterPro" id="IPR029149">
    <property type="entry name" value="Creatin/AminoP/Spt16_N"/>
</dbReference>
<evidence type="ECO:0000256" key="7">
    <source>
        <dbReference type="ARBA" id="ARBA00022670"/>
    </source>
</evidence>
<dbReference type="Pfam" id="PF05195">
    <property type="entry name" value="AMP_N"/>
    <property type="match status" value="1"/>
</dbReference>
<keyword evidence="9" id="KW-0378">Hydrolase</keyword>
<evidence type="ECO:0000256" key="6">
    <source>
        <dbReference type="ARBA" id="ARBA00022438"/>
    </source>
</evidence>
<dbReference type="Proteomes" id="UP000277580">
    <property type="component" value="Unassembled WGS sequence"/>
</dbReference>
<dbReference type="Pfam" id="PF00557">
    <property type="entry name" value="Peptidase_M24"/>
    <property type="match status" value="1"/>
</dbReference>
<proteinExistence type="inferred from homology"/>
<dbReference type="GO" id="GO:0006508">
    <property type="term" value="P:proteolysis"/>
    <property type="evidence" value="ECO:0007669"/>
    <property type="project" value="UniProtKB-KW"/>
</dbReference>
<dbReference type="SUPFAM" id="SSF53092">
    <property type="entry name" value="Creatinase/prolidase N-terminal domain"/>
    <property type="match status" value="1"/>
</dbReference>
<dbReference type="InterPro" id="IPR007865">
    <property type="entry name" value="Aminopep_P_N"/>
</dbReference>
<dbReference type="AlphaFoldDB" id="A0A3N4KRM2"/>
<comment type="catalytic activity">
    <reaction evidence="1">
        <text>Release of any N-terminal amino acid, including proline, that is linked to proline, even from a dipeptide or tripeptide.</text>
        <dbReference type="EC" id="3.4.11.9"/>
    </reaction>
</comment>
<evidence type="ECO:0000313" key="16">
    <source>
        <dbReference type="Proteomes" id="UP000277580"/>
    </source>
</evidence>
<dbReference type="OrthoDB" id="10261878at2759"/>
<keyword evidence="11" id="KW-0464">Manganese</keyword>
<dbReference type="GO" id="GO:0030145">
    <property type="term" value="F:manganese ion binding"/>
    <property type="evidence" value="ECO:0007669"/>
    <property type="project" value="InterPro"/>
</dbReference>
<comment type="function">
    <text evidence="3">Catalyzes the removal of a penultimate prolyl residue from the N-termini of peptides.</text>
</comment>
<organism evidence="15 16">
    <name type="scientific">Morchella conica CCBAS932</name>
    <dbReference type="NCBI Taxonomy" id="1392247"/>
    <lineage>
        <taxon>Eukaryota</taxon>
        <taxon>Fungi</taxon>
        <taxon>Dikarya</taxon>
        <taxon>Ascomycota</taxon>
        <taxon>Pezizomycotina</taxon>
        <taxon>Pezizomycetes</taxon>
        <taxon>Pezizales</taxon>
        <taxon>Morchellaceae</taxon>
        <taxon>Morchella</taxon>
    </lineage>
</organism>
<dbReference type="PANTHER" id="PTHR43226:SF3">
    <property type="entry name" value="XAA-PRO AMINOPEPTIDASE AN0832-RELATED"/>
    <property type="match status" value="1"/>
</dbReference>
<name>A0A3N4KRM2_9PEZI</name>
<dbReference type="InterPro" id="IPR000994">
    <property type="entry name" value="Pept_M24"/>
</dbReference>
<keyword evidence="7" id="KW-0645">Protease</keyword>
<evidence type="ECO:0000256" key="4">
    <source>
        <dbReference type="ARBA" id="ARBA00008766"/>
    </source>
</evidence>
<evidence type="ECO:0000313" key="15">
    <source>
        <dbReference type="EMBL" id="RPB13193.1"/>
    </source>
</evidence>
<evidence type="ECO:0000256" key="10">
    <source>
        <dbReference type="ARBA" id="ARBA00023049"/>
    </source>
</evidence>
<evidence type="ECO:0000256" key="2">
    <source>
        <dbReference type="ARBA" id="ARBA00001936"/>
    </source>
</evidence>
<dbReference type="STRING" id="1392247.A0A3N4KRM2"/>
<evidence type="ECO:0000259" key="14">
    <source>
        <dbReference type="SMART" id="SM01011"/>
    </source>
</evidence>
<dbReference type="PANTHER" id="PTHR43226">
    <property type="entry name" value="XAA-PRO AMINOPEPTIDASE 3"/>
    <property type="match status" value="1"/>
</dbReference>
<evidence type="ECO:0000256" key="1">
    <source>
        <dbReference type="ARBA" id="ARBA00001424"/>
    </source>
</evidence>
<comment type="similarity">
    <text evidence="4">Belongs to the peptidase M24B family.</text>
</comment>
<evidence type="ECO:0000256" key="13">
    <source>
        <dbReference type="ARBA" id="ARBA00032413"/>
    </source>
</evidence>
<dbReference type="InterPro" id="IPR052433">
    <property type="entry name" value="X-Pro_dipept-like"/>
</dbReference>
<dbReference type="Gene3D" id="3.90.230.10">
    <property type="entry name" value="Creatinase/methionine aminopeptidase superfamily"/>
    <property type="match status" value="1"/>
</dbReference>
<dbReference type="InterPro" id="IPR036005">
    <property type="entry name" value="Creatinase/aminopeptidase-like"/>
</dbReference>
<dbReference type="GO" id="GO:0070006">
    <property type="term" value="F:metalloaminopeptidase activity"/>
    <property type="evidence" value="ECO:0007669"/>
    <property type="project" value="InterPro"/>
</dbReference>
<comment type="cofactor">
    <cofactor evidence="2">
        <name>Mn(2+)</name>
        <dbReference type="ChEBI" id="CHEBI:29035"/>
    </cofactor>
</comment>
<keyword evidence="10" id="KW-0482">Metalloprotease</keyword>
<dbReference type="SUPFAM" id="SSF55920">
    <property type="entry name" value="Creatinase/aminopeptidase"/>
    <property type="match status" value="1"/>
</dbReference>
<evidence type="ECO:0000256" key="9">
    <source>
        <dbReference type="ARBA" id="ARBA00022801"/>
    </source>
</evidence>
<accession>A0A3N4KRM2</accession>
<keyword evidence="8" id="KW-0479">Metal-binding</keyword>
<reference evidence="15 16" key="1">
    <citation type="journal article" date="2018" name="Nat. Ecol. Evol.">
        <title>Pezizomycetes genomes reveal the molecular basis of ectomycorrhizal truffle lifestyle.</title>
        <authorList>
            <person name="Murat C."/>
            <person name="Payen T."/>
            <person name="Noel B."/>
            <person name="Kuo A."/>
            <person name="Morin E."/>
            <person name="Chen J."/>
            <person name="Kohler A."/>
            <person name="Krizsan K."/>
            <person name="Balestrini R."/>
            <person name="Da Silva C."/>
            <person name="Montanini B."/>
            <person name="Hainaut M."/>
            <person name="Levati E."/>
            <person name="Barry K.W."/>
            <person name="Belfiori B."/>
            <person name="Cichocki N."/>
            <person name="Clum A."/>
            <person name="Dockter R.B."/>
            <person name="Fauchery L."/>
            <person name="Guy J."/>
            <person name="Iotti M."/>
            <person name="Le Tacon F."/>
            <person name="Lindquist E.A."/>
            <person name="Lipzen A."/>
            <person name="Malagnac F."/>
            <person name="Mello A."/>
            <person name="Molinier V."/>
            <person name="Miyauchi S."/>
            <person name="Poulain J."/>
            <person name="Riccioni C."/>
            <person name="Rubini A."/>
            <person name="Sitrit Y."/>
            <person name="Splivallo R."/>
            <person name="Traeger S."/>
            <person name="Wang M."/>
            <person name="Zifcakova L."/>
            <person name="Wipf D."/>
            <person name="Zambonelli A."/>
            <person name="Paolocci F."/>
            <person name="Nowrousian M."/>
            <person name="Ottonello S."/>
            <person name="Baldrian P."/>
            <person name="Spatafora J.W."/>
            <person name="Henrissat B."/>
            <person name="Nagy L.G."/>
            <person name="Aury J.M."/>
            <person name="Wincker P."/>
            <person name="Grigoriev I.V."/>
            <person name="Bonfante P."/>
            <person name="Martin F.M."/>
        </authorList>
    </citation>
    <scope>NUCLEOTIDE SEQUENCE [LARGE SCALE GENOMIC DNA]</scope>
    <source>
        <strain evidence="15 16">CCBAS932</strain>
    </source>
</reference>
<evidence type="ECO:0000256" key="5">
    <source>
        <dbReference type="ARBA" id="ARBA00012574"/>
    </source>
</evidence>
<protein>
    <recommendedName>
        <fullName evidence="5">Xaa-Pro aminopeptidase</fullName>
        <ecNumber evidence="5">3.4.11.9</ecNumber>
    </recommendedName>
    <alternativeName>
        <fullName evidence="12">Aminoacylproline aminopeptidase</fullName>
    </alternativeName>
    <alternativeName>
        <fullName evidence="13">Prolidase</fullName>
    </alternativeName>
</protein>
<keyword evidence="6" id="KW-0031">Aminopeptidase</keyword>
<dbReference type="EMBL" id="ML119124">
    <property type="protein sequence ID" value="RPB13193.1"/>
    <property type="molecule type" value="Genomic_DNA"/>
</dbReference>
<gene>
    <name evidence="15" type="ORF">P167DRAFT_486627</name>
</gene>
<evidence type="ECO:0000256" key="12">
    <source>
        <dbReference type="ARBA" id="ARBA00030849"/>
    </source>
</evidence>
<dbReference type="SMART" id="SM01011">
    <property type="entry name" value="AMP_N"/>
    <property type="match status" value="1"/>
</dbReference>
<evidence type="ECO:0000256" key="11">
    <source>
        <dbReference type="ARBA" id="ARBA00023211"/>
    </source>
</evidence>
<evidence type="ECO:0000256" key="3">
    <source>
        <dbReference type="ARBA" id="ARBA00002443"/>
    </source>
</evidence>
<keyword evidence="16" id="KW-1185">Reference proteome</keyword>
<dbReference type="InParanoid" id="A0A3N4KRM2"/>
<dbReference type="EC" id="3.4.11.9" evidence="5"/>
<dbReference type="Gene3D" id="3.40.350.10">
    <property type="entry name" value="Creatinase/prolidase N-terminal domain"/>
    <property type="match status" value="1"/>
</dbReference>
<evidence type="ECO:0000256" key="8">
    <source>
        <dbReference type="ARBA" id="ARBA00022723"/>
    </source>
</evidence>
<feature type="domain" description="Aminopeptidase P N-terminal" evidence="14">
    <location>
        <begin position="30"/>
        <end position="146"/>
    </location>
</feature>